<evidence type="ECO:0000256" key="9">
    <source>
        <dbReference type="ARBA" id="ARBA00023136"/>
    </source>
</evidence>
<keyword evidence="4 10" id="KW-0633">Potassium transport</keyword>
<feature type="binding site" evidence="11">
    <location>
        <position position="113"/>
    </location>
    <ligand>
        <name>K(+)</name>
        <dbReference type="ChEBI" id="CHEBI:29103"/>
    </ligand>
</feature>
<comment type="function">
    <text evidence="10">Low-affinity potassium transport system. Interacts with Trk system potassium uptake protein TrkA.</text>
</comment>
<dbReference type="GO" id="GO:0015379">
    <property type="term" value="F:potassium:chloride symporter activity"/>
    <property type="evidence" value="ECO:0007669"/>
    <property type="project" value="InterPro"/>
</dbReference>
<keyword evidence="6 10" id="KW-0630">Potassium</keyword>
<dbReference type="PANTHER" id="PTHR32024:SF3">
    <property type="entry name" value="TRK SYSTEM POTASSIUM UPTAKE PROTEIN"/>
    <property type="match status" value="1"/>
</dbReference>
<feature type="transmembrane region" description="Helical" evidence="12">
    <location>
        <begin position="395"/>
        <end position="418"/>
    </location>
</feature>
<dbReference type="GO" id="GO:0005886">
    <property type="term" value="C:plasma membrane"/>
    <property type="evidence" value="ECO:0007669"/>
    <property type="project" value="UniProtKB-SubCell"/>
</dbReference>
<dbReference type="GO" id="GO:0046872">
    <property type="term" value="F:metal ion binding"/>
    <property type="evidence" value="ECO:0007669"/>
    <property type="project" value="UniProtKB-KW"/>
</dbReference>
<reference evidence="14" key="1">
    <citation type="submission" date="2017-09" db="EMBL/GenBank/DDBJ databases">
        <title>Genome sequence of Nannocystis excedens DSM 71.</title>
        <authorList>
            <person name="Blom J."/>
        </authorList>
    </citation>
    <scope>NUCLEOTIDE SEQUENCE [LARGE SCALE GENOMIC DNA]</scope>
    <source>
        <strain evidence="14">type strain: E19</strain>
    </source>
</reference>
<evidence type="ECO:0000256" key="2">
    <source>
        <dbReference type="ARBA" id="ARBA00022448"/>
    </source>
</evidence>
<evidence type="ECO:0000256" key="7">
    <source>
        <dbReference type="ARBA" id="ARBA00022989"/>
    </source>
</evidence>
<keyword evidence="5 12" id="KW-0812">Transmembrane</keyword>
<feature type="binding site" evidence="11">
    <location>
        <position position="316"/>
    </location>
    <ligand>
        <name>K(+)</name>
        <dbReference type="ChEBI" id="CHEBI:29103"/>
    </ligand>
</feature>
<evidence type="ECO:0000313" key="13">
    <source>
        <dbReference type="EMBL" id="SON54482.1"/>
    </source>
</evidence>
<comment type="subcellular location">
    <subcellularLocation>
        <location evidence="10">Cell inner membrane</location>
        <topology evidence="10">Multi-pass membrane protein</topology>
    </subcellularLocation>
    <subcellularLocation>
        <location evidence="1">Cell membrane</location>
        <topology evidence="1">Multi-pass membrane protein</topology>
    </subcellularLocation>
</comment>
<dbReference type="EMBL" id="LT960614">
    <property type="protein sequence ID" value="SON54482.1"/>
    <property type="molecule type" value="Genomic_DNA"/>
</dbReference>
<keyword evidence="11" id="KW-0479">Metal-binding</keyword>
<keyword evidence="3 10" id="KW-1003">Cell membrane</keyword>
<dbReference type="PIRSF" id="PIRSF006247">
    <property type="entry name" value="TrkH"/>
    <property type="match status" value="1"/>
</dbReference>
<feature type="transmembrane region" description="Helical" evidence="12">
    <location>
        <begin position="333"/>
        <end position="355"/>
    </location>
</feature>
<feature type="transmembrane region" description="Helical" evidence="12">
    <location>
        <begin position="134"/>
        <end position="154"/>
    </location>
</feature>
<evidence type="ECO:0000256" key="5">
    <source>
        <dbReference type="ARBA" id="ARBA00022692"/>
    </source>
</evidence>
<feature type="transmembrane region" description="Helical" evidence="12">
    <location>
        <begin position="72"/>
        <end position="92"/>
    </location>
</feature>
<keyword evidence="9 10" id="KW-0472">Membrane</keyword>
<protein>
    <recommendedName>
        <fullName evidence="10">Trk system potassium uptake protein</fullName>
    </recommendedName>
</protein>
<dbReference type="PANTHER" id="PTHR32024">
    <property type="entry name" value="TRK SYSTEM POTASSIUM UPTAKE PROTEIN TRKG-RELATED"/>
    <property type="match status" value="1"/>
</dbReference>
<dbReference type="Pfam" id="PF02386">
    <property type="entry name" value="TrkH"/>
    <property type="match status" value="1"/>
</dbReference>
<evidence type="ECO:0000256" key="11">
    <source>
        <dbReference type="PIRSR" id="PIRSR006247-1"/>
    </source>
</evidence>
<feature type="transmembrane region" description="Helical" evidence="12">
    <location>
        <begin position="272"/>
        <end position="290"/>
    </location>
</feature>
<comment type="similarity">
    <text evidence="10">Belongs to the TrkH potassium transport family.</text>
</comment>
<evidence type="ECO:0000256" key="1">
    <source>
        <dbReference type="ARBA" id="ARBA00004651"/>
    </source>
</evidence>
<evidence type="ECO:0000256" key="3">
    <source>
        <dbReference type="ARBA" id="ARBA00022475"/>
    </source>
</evidence>
<dbReference type="OrthoDB" id="9810952at2"/>
<evidence type="ECO:0000256" key="10">
    <source>
        <dbReference type="PIRNR" id="PIRNR006247"/>
    </source>
</evidence>
<dbReference type="AlphaFoldDB" id="A0A2C9D2F8"/>
<organism evidence="13 14">
    <name type="scientific">Hartmannibacter diazotrophicus</name>
    <dbReference type="NCBI Taxonomy" id="1482074"/>
    <lineage>
        <taxon>Bacteria</taxon>
        <taxon>Pseudomonadati</taxon>
        <taxon>Pseudomonadota</taxon>
        <taxon>Alphaproteobacteria</taxon>
        <taxon>Hyphomicrobiales</taxon>
        <taxon>Pleomorphomonadaceae</taxon>
        <taxon>Hartmannibacter</taxon>
    </lineage>
</organism>
<name>A0A2C9D2F8_9HYPH</name>
<feature type="transmembrane region" description="Helical" evidence="12">
    <location>
        <begin position="38"/>
        <end position="60"/>
    </location>
</feature>
<keyword evidence="10" id="KW-0997">Cell inner membrane</keyword>
<keyword evidence="14" id="KW-1185">Reference proteome</keyword>
<feature type="transmembrane region" description="Helical" evidence="12">
    <location>
        <begin position="213"/>
        <end position="232"/>
    </location>
</feature>
<accession>A0A2C9D2F8</accession>
<feature type="transmembrane region" description="Helical" evidence="12">
    <location>
        <begin position="302"/>
        <end position="321"/>
    </location>
</feature>
<feature type="transmembrane region" description="Helical" evidence="12">
    <location>
        <begin position="457"/>
        <end position="482"/>
    </location>
</feature>
<feature type="transmembrane region" description="Helical" evidence="12">
    <location>
        <begin position="186"/>
        <end position="207"/>
    </location>
</feature>
<feature type="transmembrane region" description="Helical" evidence="12">
    <location>
        <begin position="7"/>
        <end position="32"/>
    </location>
</feature>
<dbReference type="Proteomes" id="UP000223606">
    <property type="component" value="Chromosome 1"/>
</dbReference>
<keyword evidence="8 10" id="KW-0406">Ion transport</keyword>
<feature type="transmembrane region" description="Helical" evidence="12">
    <location>
        <begin position="239"/>
        <end position="260"/>
    </location>
</feature>
<dbReference type="RefSeq" id="WP_099554840.1">
    <property type="nucleotide sequence ID" value="NZ_LT960614.1"/>
</dbReference>
<keyword evidence="2 10" id="KW-0813">Transport</keyword>
<feature type="binding site" evidence="11">
    <location>
        <position position="434"/>
    </location>
    <ligand>
        <name>K(+)</name>
        <dbReference type="ChEBI" id="CHEBI:29103"/>
    </ligand>
</feature>
<dbReference type="KEGG" id="hdi:HDIA_0941"/>
<evidence type="ECO:0000256" key="4">
    <source>
        <dbReference type="ARBA" id="ARBA00022538"/>
    </source>
</evidence>
<evidence type="ECO:0000313" key="14">
    <source>
        <dbReference type="Proteomes" id="UP000223606"/>
    </source>
</evidence>
<evidence type="ECO:0000256" key="6">
    <source>
        <dbReference type="ARBA" id="ARBA00022958"/>
    </source>
</evidence>
<dbReference type="InterPro" id="IPR003445">
    <property type="entry name" value="Cat_transpt"/>
</dbReference>
<evidence type="ECO:0000256" key="8">
    <source>
        <dbReference type="ARBA" id="ARBA00023065"/>
    </source>
</evidence>
<dbReference type="InterPro" id="IPR004772">
    <property type="entry name" value="TrkH"/>
</dbReference>
<proteinExistence type="inferred from homology"/>
<feature type="binding site" evidence="11">
    <location>
        <position position="433"/>
    </location>
    <ligand>
        <name>K(+)</name>
        <dbReference type="ChEBI" id="CHEBI:29103"/>
    </ligand>
</feature>
<keyword evidence="7 12" id="KW-1133">Transmembrane helix</keyword>
<gene>
    <name evidence="13" type="primary">trkG</name>
    <name evidence="13" type="ORF">HDIA_0941</name>
</gene>
<feature type="binding site" evidence="11">
    <location>
        <position position="317"/>
    </location>
    <ligand>
        <name>K(+)</name>
        <dbReference type="ChEBI" id="CHEBI:29103"/>
    </ligand>
</feature>
<feature type="binding site" evidence="11">
    <location>
        <position position="112"/>
    </location>
    <ligand>
        <name>K(+)</name>
        <dbReference type="ChEBI" id="CHEBI:29103"/>
    </ligand>
</feature>
<sequence length="484" mass="52731">MVIDFRPIFFVVGVLTSTFGPLLLLCALVDLAAQNPDWQTFVIAAMLVMGCGSLLATANWGAPLQLSLRQGFMLTVMSWLFLSLVGSLPFYFSHYGFSFADAFFESVSGITTTGASIIDDIDGLAPGLLMWRALLNWVGGLGVIAMGIVLLPFLRISGMQLFKMESSDVGNKATARIVDMVRQIAILYLSITALSVLLLLLGGVNFFDAVVHSFAAIATGGFSSHTASVGWFQSTYVEMVLAVVMLLGGLTFTNMLQIFHGRPGLFLRDEQTIFFLKMIGIIVLSIALWRIIADPGEEPIRIIWSTIFNVISVITTTGFASEDYTRWGPFPETMFMMITLFGGCTGSTAGGIKAFRLLMMLRMMRGQLLTRIQPRRVVRVTYNERVVEDEILRSIGAFVFMTLMAVGVFTLVVSATGIDFVTSFSAVAQAVANVGPGIGPIVGPSGNYSSLPDLAKWVLSFCMLLGRLEIIVVVVVLSPAYWDR</sequence>
<evidence type="ECO:0000256" key="12">
    <source>
        <dbReference type="SAM" id="Phobius"/>
    </source>
</evidence>
<feature type="binding site" evidence="11">
    <location>
        <position position="220"/>
    </location>
    <ligand>
        <name>K(+)</name>
        <dbReference type="ChEBI" id="CHEBI:29103"/>
    </ligand>
</feature>